<name>A0ABT1E7B9_9ACTN</name>
<evidence type="ECO:0000313" key="3">
    <source>
        <dbReference type="Proteomes" id="UP001523369"/>
    </source>
</evidence>
<dbReference type="RefSeq" id="WP_253243714.1">
    <property type="nucleotide sequence ID" value="NZ_JAMYJR010000063.1"/>
</dbReference>
<reference evidence="2 3" key="1">
    <citation type="submission" date="2022-06" db="EMBL/GenBank/DDBJ databases">
        <title>New Species of the Genus Actinoplanes, ActinopZanes ferrugineus.</title>
        <authorList>
            <person name="Ding P."/>
        </authorList>
    </citation>
    <scope>NUCLEOTIDE SEQUENCE [LARGE SCALE GENOMIC DNA]</scope>
    <source>
        <strain evidence="2 3">TRM88003</strain>
    </source>
</reference>
<dbReference type="Proteomes" id="UP001523369">
    <property type="component" value="Unassembled WGS sequence"/>
</dbReference>
<organism evidence="2 3">
    <name type="scientific">Paractinoplanes aksuensis</name>
    <dbReference type="NCBI Taxonomy" id="2939490"/>
    <lineage>
        <taxon>Bacteria</taxon>
        <taxon>Bacillati</taxon>
        <taxon>Actinomycetota</taxon>
        <taxon>Actinomycetes</taxon>
        <taxon>Micromonosporales</taxon>
        <taxon>Micromonosporaceae</taxon>
        <taxon>Paractinoplanes</taxon>
    </lineage>
</organism>
<protein>
    <recommendedName>
        <fullName evidence="4">Zinc transporter permease</fullName>
    </recommendedName>
</protein>
<comment type="caution">
    <text evidence="2">The sequence shown here is derived from an EMBL/GenBank/DDBJ whole genome shotgun (WGS) entry which is preliminary data.</text>
</comment>
<feature type="region of interest" description="Disordered" evidence="1">
    <location>
        <begin position="1"/>
        <end position="52"/>
    </location>
</feature>
<accession>A0ABT1E7B9</accession>
<dbReference type="EMBL" id="JAMYJR010000063">
    <property type="protein sequence ID" value="MCO8277706.1"/>
    <property type="molecule type" value="Genomic_DNA"/>
</dbReference>
<evidence type="ECO:0008006" key="4">
    <source>
        <dbReference type="Google" id="ProtNLM"/>
    </source>
</evidence>
<evidence type="ECO:0000256" key="1">
    <source>
        <dbReference type="SAM" id="MobiDB-lite"/>
    </source>
</evidence>
<gene>
    <name evidence="2" type="ORF">M1L60_44745</name>
</gene>
<proteinExistence type="predicted"/>
<evidence type="ECO:0000313" key="2">
    <source>
        <dbReference type="EMBL" id="MCO8277706.1"/>
    </source>
</evidence>
<sequence length="52" mass="6000">MTTEDTHPQHHTVDAHEHGEGCGHEPVVHGDHVDYLHDTHAHARHDDHYDEH</sequence>
<keyword evidence="3" id="KW-1185">Reference proteome</keyword>